<dbReference type="Proteomes" id="UP001610100">
    <property type="component" value="Unassembled WGS sequence"/>
</dbReference>
<dbReference type="RefSeq" id="WP_344740031.1">
    <property type="nucleotide sequence ID" value="NZ_BAABAY010000001.1"/>
</dbReference>
<evidence type="ECO:0000313" key="2">
    <source>
        <dbReference type="Proteomes" id="UP001610100"/>
    </source>
</evidence>
<dbReference type="Gene3D" id="3.20.20.80">
    <property type="entry name" value="Glycosidases"/>
    <property type="match status" value="1"/>
</dbReference>
<protein>
    <submittedName>
        <fullName evidence="1">Glycoside hydrolase TIM-barrel-like domain-containing protein</fullName>
    </submittedName>
</protein>
<keyword evidence="2" id="KW-1185">Reference proteome</keyword>
<dbReference type="PROSITE" id="PS51257">
    <property type="entry name" value="PROKAR_LIPOPROTEIN"/>
    <property type="match status" value="1"/>
</dbReference>
<dbReference type="InterPro" id="IPR055151">
    <property type="entry name" value="GH113"/>
</dbReference>
<comment type="caution">
    <text evidence="1">The sequence shown here is derived from an EMBL/GenBank/DDBJ whole genome shotgun (WGS) entry which is preliminary data.</text>
</comment>
<gene>
    <name evidence="1" type="ORF">V8G58_04160</name>
</gene>
<organism evidence="1 2">
    <name type="scientific">Gaetbulibacter aestuarii</name>
    <dbReference type="NCBI Taxonomy" id="1502358"/>
    <lineage>
        <taxon>Bacteria</taxon>
        <taxon>Pseudomonadati</taxon>
        <taxon>Bacteroidota</taxon>
        <taxon>Flavobacteriia</taxon>
        <taxon>Flavobacteriales</taxon>
        <taxon>Flavobacteriaceae</taxon>
        <taxon>Gaetbulibacter</taxon>
    </lineage>
</organism>
<dbReference type="CDD" id="cd19608">
    <property type="entry name" value="GH113_mannanase-like"/>
    <property type="match status" value="1"/>
</dbReference>
<dbReference type="EMBL" id="JBAWKB010000001">
    <property type="protein sequence ID" value="MFH6771118.1"/>
    <property type="molecule type" value="Genomic_DNA"/>
</dbReference>
<proteinExistence type="predicted"/>
<dbReference type="InterPro" id="IPR017853">
    <property type="entry name" value="GH"/>
</dbReference>
<evidence type="ECO:0000313" key="1">
    <source>
        <dbReference type="EMBL" id="MFH6771118.1"/>
    </source>
</evidence>
<accession>A0ABW7MZD5</accession>
<reference evidence="1 2" key="1">
    <citation type="submission" date="2024-02" db="EMBL/GenBank/DDBJ databases">
        <title>A Gaetbulibacter species isolated from tidal flats and genomic insights of their niches.</title>
        <authorList>
            <person name="Ye Y."/>
        </authorList>
    </citation>
    <scope>NUCLEOTIDE SEQUENCE [LARGE SCALE GENOMIC DNA]</scope>
    <source>
        <strain evidence="1 2">KYW382</strain>
    </source>
</reference>
<dbReference type="SUPFAM" id="SSF51445">
    <property type="entry name" value="(Trans)glycosidases"/>
    <property type="match status" value="1"/>
</dbReference>
<sequence length="337" mass="39130">MRSKIAKYLSVILCFILASCGGQTKKIDGVSFVASRDAIDAQHIQPVINLNANYASVMPFGFIRDLKHPELIFNTERQWFGERVEGVKQYIKVLQDHDIQVMLKPQIWVWRGEFTGQITMASEADWKTFEKSYSNFILTYAKLAEQLHVSLFCIGTELKNFTHERPQFWKDLISKIRVVYKGKLTYAANWNEYETVPFWSDLDYVGIDAYFPVSDKKMPSVEDCLAGWEKYKPEIKALSDQVKKSVLFTEYGYRSVDYTGKAPWVSDRNMKGVNVKAQYNATEALFKTFWNESWFSGGFLWKWFHDHDRVGGENNTMYTPQNKPVEALIKKQYSLNG</sequence>
<dbReference type="Pfam" id="PF22612">
    <property type="entry name" value="GH113"/>
    <property type="match status" value="1"/>
</dbReference>
<name>A0ABW7MZD5_9FLAO</name>